<dbReference type="Pfam" id="PF24351">
    <property type="entry name" value="DUF7511"/>
    <property type="match status" value="1"/>
</dbReference>
<evidence type="ECO:0000313" key="2">
    <source>
        <dbReference type="EMBL" id="SEH11505.1"/>
    </source>
</evidence>
<protein>
    <recommendedName>
        <fullName evidence="1">DUF7511 domain-containing protein</fullName>
    </recommendedName>
</protein>
<dbReference type="RefSeq" id="WP_090504372.1">
    <property type="nucleotide sequence ID" value="NZ_FNWL01000001.1"/>
</dbReference>
<dbReference type="OrthoDB" id="196937at2157"/>
<sequence length="60" mass="6462">MTVNEAAGPDDGRSQGVPLELLTEDEESWTAVPADASGDDRVSKWLSIDGDALCDLEAWR</sequence>
<name>A0A1H6FP20_9EURY</name>
<dbReference type="AlphaFoldDB" id="A0A1H6FP20"/>
<keyword evidence="3" id="KW-1185">Reference proteome</keyword>
<proteinExistence type="predicted"/>
<organism evidence="2 3">
    <name type="scientific">Natronorubrum sediminis</name>
    <dbReference type="NCBI Taxonomy" id="640943"/>
    <lineage>
        <taxon>Archaea</taxon>
        <taxon>Methanobacteriati</taxon>
        <taxon>Methanobacteriota</taxon>
        <taxon>Stenosarchaea group</taxon>
        <taxon>Halobacteria</taxon>
        <taxon>Halobacteriales</taxon>
        <taxon>Natrialbaceae</taxon>
        <taxon>Natronorubrum</taxon>
    </lineage>
</organism>
<dbReference type="Proteomes" id="UP000199112">
    <property type="component" value="Unassembled WGS sequence"/>
</dbReference>
<dbReference type="InterPro" id="IPR055933">
    <property type="entry name" value="DUF7511"/>
</dbReference>
<dbReference type="EMBL" id="FNWL01000001">
    <property type="protein sequence ID" value="SEH11505.1"/>
    <property type="molecule type" value="Genomic_DNA"/>
</dbReference>
<accession>A0A1H6FP20</accession>
<evidence type="ECO:0000259" key="1">
    <source>
        <dbReference type="Pfam" id="PF24351"/>
    </source>
</evidence>
<feature type="domain" description="DUF7511" evidence="1">
    <location>
        <begin position="26"/>
        <end position="60"/>
    </location>
</feature>
<reference evidence="3" key="1">
    <citation type="submission" date="2016-10" db="EMBL/GenBank/DDBJ databases">
        <authorList>
            <person name="Varghese N."/>
            <person name="Submissions S."/>
        </authorList>
    </citation>
    <scope>NUCLEOTIDE SEQUENCE [LARGE SCALE GENOMIC DNA]</scope>
    <source>
        <strain evidence="3">CGMCC 1.8981</strain>
    </source>
</reference>
<evidence type="ECO:0000313" key="3">
    <source>
        <dbReference type="Proteomes" id="UP000199112"/>
    </source>
</evidence>
<gene>
    <name evidence="2" type="ORF">SAMN04487967_0379</name>
</gene>